<dbReference type="STRING" id="1122184.SAMN02745176_00695"/>
<keyword evidence="1" id="KW-0472">Membrane</keyword>
<name>A0A1M6CBL8_9FIRM</name>
<dbReference type="Proteomes" id="UP000184442">
    <property type="component" value="Unassembled WGS sequence"/>
</dbReference>
<gene>
    <name evidence="2" type="ORF">SAMN02745176_00695</name>
</gene>
<dbReference type="RefSeq" id="WP_073024596.1">
    <property type="nucleotide sequence ID" value="NZ_FQZS01000005.1"/>
</dbReference>
<feature type="transmembrane region" description="Helical" evidence="1">
    <location>
        <begin position="12"/>
        <end position="29"/>
    </location>
</feature>
<dbReference type="EMBL" id="FQZS01000005">
    <property type="protein sequence ID" value="SHI58396.1"/>
    <property type="molecule type" value="Genomic_DNA"/>
</dbReference>
<proteinExistence type="predicted"/>
<protein>
    <submittedName>
        <fullName evidence="2">Uncharacterized protein</fullName>
    </submittedName>
</protein>
<keyword evidence="1" id="KW-1133">Transmembrane helix</keyword>
<dbReference type="AlphaFoldDB" id="A0A1M6CBL8"/>
<keyword evidence="1" id="KW-0812">Transmembrane</keyword>
<accession>A0A1M6CBL8</accession>
<reference evidence="2 3" key="1">
    <citation type="submission" date="2016-11" db="EMBL/GenBank/DDBJ databases">
        <authorList>
            <person name="Jaros S."/>
            <person name="Januszkiewicz K."/>
            <person name="Wedrychowicz H."/>
        </authorList>
    </citation>
    <scope>NUCLEOTIDE SEQUENCE [LARGE SCALE GENOMIC DNA]</scope>
    <source>
        <strain evidence="2 3">DSM 19022</strain>
    </source>
</reference>
<evidence type="ECO:0000313" key="3">
    <source>
        <dbReference type="Proteomes" id="UP000184442"/>
    </source>
</evidence>
<evidence type="ECO:0000256" key="1">
    <source>
        <dbReference type="SAM" id="Phobius"/>
    </source>
</evidence>
<sequence>MNIKATKMIRGFLAFIATLLILYGVQFLWQNYSITMPLNKELVTIPGIQNVIVQKPAKINEPINISISLSSVSNFPKTYTEINEKIVQTLKDKTYVINIKGNENEELENLYSAISLYVEKSLIDGSFPTLVEKSHELANTIDSVANISIDDEYIYIHIAKGNNNLYKLVSRQSRGR</sequence>
<organism evidence="2 3">
    <name type="scientific">Lutispora thermophila DSM 19022</name>
    <dbReference type="NCBI Taxonomy" id="1122184"/>
    <lineage>
        <taxon>Bacteria</taxon>
        <taxon>Bacillati</taxon>
        <taxon>Bacillota</taxon>
        <taxon>Clostridia</taxon>
        <taxon>Lutisporales</taxon>
        <taxon>Lutisporaceae</taxon>
        <taxon>Lutispora</taxon>
    </lineage>
</organism>
<keyword evidence="3" id="KW-1185">Reference proteome</keyword>
<dbReference type="OrthoDB" id="1684049at2"/>
<evidence type="ECO:0000313" key="2">
    <source>
        <dbReference type="EMBL" id="SHI58396.1"/>
    </source>
</evidence>